<feature type="region of interest" description="Disordered" evidence="1">
    <location>
        <begin position="1"/>
        <end position="123"/>
    </location>
</feature>
<evidence type="ECO:0000313" key="3">
    <source>
        <dbReference type="Proteomes" id="UP000429181"/>
    </source>
</evidence>
<protein>
    <submittedName>
        <fullName evidence="2">Uncharacterized protein</fullName>
    </submittedName>
</protein>
<accession>A0A4W2I785</accession>
<evidence type="ECO:0000256" key="1">
    <source>
        <dbReference type="SAM" id="MobiDB-lite"/>
    </source>
</evidence>
<evidence type="ECO:0000313" key="2">
    <source>
        <dbReference type="Ensembl" id="ENSBIXP00005038644.1"/>
    </source>
</evidence>
<reference evidence="2" key="2">
    <citation type="submission" date="2025-08" db="UniProtKB">
        <authorList>
            <consortium name="Ensembl"/>
        </authorList>
    </citation>
    <scope>IDENTIFICATION</scope>
</reference>
<dbReference type="AlphaFoldDB" id="A0A4W2I785"/>
<dbReference type="GeneTree" id="ENSGT00910000148545"/>
<feature type="compositionally biased region" description="Basic residues" evidence="1">
    <location>
        <begin position="109"/>
        <end position="123"/>
    </location>
</feature>
<sequence length="123" mass="13192">MNRLRNLRRPEPLRGPPQWVPTLGELQKTLQQGEHLPLRPGPGVRAPQDQPSDHGRGRLPARLGTAGHAADGAAPRGQGVLQPRPHQVPPSAPACPAPGARSISAGPRAPRRVLHRRRLPLPG</sequence>
<reference evidence="2 3" key="1">
    <citation type="submission" date="2018-11" db="EMBL/GenBank/DDBJ databases">
        <title>Haplotype-resolved cattle genomes.</title>
        <authorList>
            <person name="Low W.Y."/>
            <person name="Tearle R."/>
            <person name="Bickhart D.M."/>
            <person name="Rosen B.D."/>
            <person name="Koren S."/>
            <person name="Rhie A."/>
            <person name="Hiendleder S."/>
            <person name="Phillippy A.M."/>
            <person name="Smith T.P.L."/>
            <person name="Williams J.L."/>
        </authorList>
    </citation>
    <scope>NUCLEOTIDE SEQUENCE [LARGE SCALE GENOMIC DNA]</scope>
</reference>
<dbReference type="Proteomes" id="UP000429181">
    <property type="component" value="Chromosome 18"/>
</dbReference>
<name>A0A4W2I785_BOBOX</name>
<feature type="compositionally biased region" description="Pro residues" evidence="1">
    <location>
        <begin position="86"/>
        <end position="96"/>
    </location>
</feature>
<dbReference type="Ensembl" id="ENSBIXT00005029001.1">
    <property type="protein sequence ID" value="ENSBIXP00005038644.1"/>
    <property type="gene ID" value="ENSBIXG00005020747.1"/>
</dbReference>
<proteinExistence type="predicted"/>
<organism evidence="2 3">
    <name type="scientific">Bos indicus x Bos taurus</name>
    <name type="common">Hybrid cattle</name>
    <dbReference type="NCBI Taxonomy" id="30522"/>
    <lineage>
        <taxon>Eukaryota</taxon>
        <taxon>Metazoa</taxon>
        <taxon>Chordata</taxon>
        <taxon>Craniata</taxon>
        <taxon>Vertebrata</taxon>
        <taxon>Euteleostomi</taxon>
        <taxon>Mammalia</taxon>
        <taxon>Eutheria</taxon>
        <taxon>Laurasiatheria</taxon>
        <taxon>Artiodactyla</taxon>
        <taxon>Ruminantia</taxon>
        <taxon>Pecora</taxon>
        <taxon>Bovidae</taxon>
        <taxon>Bovinae</taxon>
        <taxon>Bos</taxon>
    </lineage>
</organism>